<reference evidence="2" key="2">
    <citation type="journal article" date="2021" name="PeerJ">
        <title>Extensive microbial diversity within the chicken gut microbiome revealed by metagenomics and culture.</title>
        <authorList>
            <person name="Gilroy R."/>
            <person name="Ravi A."/>
            <person name="Getino M."/>
            <person name="Pursley I."/>
            <person name="Horton D.L."/>
            <person name="Alikhan N.F."/>
            <person name="Baker D."/>
            <person name="Gharbi K."/>
            <person name="Hall N."/>
            <person name="Watson M."/>
            <person name="Adriaenssens E.M."/>
            <person name="Foster-Nyarko E."/>
            <person name="Jarju S."/>
            <person name="Secka A."/>
            <person name="Antonio M."/>
            <person name="Oren A."/>
            <person name="Chaudhuri R.R."/>
            <person name="La Ragione R."/>
            <person name="Hildebrand F."/>
            <person name="Pallen M.J."/>
        </authorList>
    </citation>
    <scope>NUCLEOTIDE SEQUENCE</scope>
    <source>
        <strain evidence="2">10037</strain>
    </source>
</reference>
<accession>A0A9D9N983</accession>
<dbReference type="PANTHER" id="PTHR42831:SF1">
    <property type="entry name" value="FE-S PROTEIN MATURATION AUXILIARY FACTOR YITW"/>
    <property type="match status" value="1"/>
</dbReference>
<proteinExistence type="predicted"/>
<protein>
    <submittedName>
        <fullName evidence="2">DUF59 domain-containing protein</fullName>
    </submittedName>
</protein>
<evidence type="ECO:0000313" key="2">
    <source>
        <dbReference type="EMBL" id="MBO8464795.1"/>
    </source>
</evidence>
<dbReference type="EMBL" id="JADIME010000025">
    <property type="protein sequence ID" value="MBO8464795.1"/>
    <property type="molecule type" value="Genomic_DNA"/>
</dbReference>
<feature type="domain" description="MIP18 family-like" evidence="1">
    <location>
        <begin position="5"/>
        <end position="75"/>
    </location>
</feature>
<dbReference type="AlphaFoldDB" id="A0A9D9N983"/>
<dbReference type="Pfam" id="PF01883">
    <property type="entry name" value="FeS_assembly_P"/>
    <property type="match status" value="1"/>
</dbReference>
<dbReference type="InterPro" id="IPR052339">
    <property type="entry name" value="Fe-S_Maturation_MIP18"/>
</dbReference>
<dbReference type="SUPFAM" id="SSF117916">
    <property type="entry name" value="Fe-S cluster assembly (FSCA) domain-like"/>
    <property type="match status" value="1"/>
</dbReference>
<dbReference type="Proteomes" id="UP000823597">
    <property type="component" value="Unassembled WGS sequence"/>
</dbReference>
<dbReference type="Gene3D" id="3.30.300.130">
    <property type="entry name" value="Fe-S cluster assembly (FSCA)"/>
    <property type="match status" value="1"/>
</dbReference>
<gene>
    <name evidence="2" type="ORF">IAB93_02205</name>
</gene>
<organism evidence="2 3">
    <name type="scientific">Candidatus Merdivivens pullistercoris</name>
    <dbReference type="NCBI Taxonomy" id="2840873"/>
    <lineage>
        <taxon>Bacteria</taxon>
        <taxon>Pseudomonadati</taxon>
        <taxon>Bacteroidota</taxon>
        <taxon>Bacteroidia</taxon>
        <taxon>Bacteroidales</taxon>
        <taxon>Muribaculaceae</taxon>
        <taxon>Muribaculaceae incertae sedis</taxon>
        <taxon>Candidatus Merdivivens</taxon>
    </lineage>
</organism>
<dbReference type="InterPro" id="IPR002744">
    <property type="entry name" value="MIP18-like"/>
</dbReference>
<reference evidence="2" key="1">
    <citation type="submission" date="2020-10" db="EMBL/GenBank/DDBJ databases">
        <authorList>
            <person name="Gilroy R."/>
        </authorList>
    </citation>
    <scope>NUCLEOTIDE SEQUENCE</scope>
    <source>
        <strain evidence="2">10037</strain>
    </source>
</reference>
<comment type="caution">
    <text evidence="2">The sequence shown here is derived from an EMBL/GenBank/DDBJ whole genome shotgun (WGS) entry which is preliminary data.</text>
</comment>
<sequence>MNLERDIVRALRQVYDPDIPVNVYDLGLIYEIKVDEEHNVYVKMTLTSPTCPIADTIIAEVESAVRDVPGVVDVKIDLVFEPQWGKEMMSDEALAELGLL</sequence>
<dbReference type="InterPro" id="IPR034904">
    <property type="entry name" value="FSCA_dom_sf"/>
</dbReference>
<evidence type="ECO:0000259" key="1">
    <source>
        <dbReference type="Pfam" id="PF01883"/>
    </source>
</evidence>
<name>A0A9D9N983_9BACT</name>
<dbReference type="PANTHER" id="PTHR42831">
    <property type="entry name" value="FE-S PROTEIN MATURATION AUXILIARY FACTOR YITW"/>
    <property type="match status" value="1"/>
</dbReference>
<evidence type="ECO:0000313" key="3">
    <source>
        <dbReference type="Proteomes" id="UP000823597"/>
    </source>
</evidence>